<organism evidence="3 4">
    <name type="scientific">Streptomyces alfalfae</name>
    <dbReference type="NCBI Taxonomy" id="1642299"/>
    <lineage>
        <taxon>Bacteria</taxon>
        <taxon>Bacillati</taxon>
        <taxon>Actinomycetota</taxon>
        <taxon>Actinomycetes</taxon>
        <taxon>Kitasatosporales</taxon>
        <taxon>Streptomycetaceae</taxon>
        <taxon>Streptomyces</taxon>
    </lineage>
</organism>
<evidence type="ECO:0000313" key="3">
    <source>
        <dbReference type="EMBL" id="QQC93307.1"/>
    </source>
</evidence>
<dbReference type="SMART" id="SM00710">
    <property type="entry name" value="PbH1"/>
    <property type="match status" value="5"/>
</dbReference>
<dbReference type="InterPro" id="IPR011050">
    <property type="entry name" value="Pectin_lyase_fold/virulence"/>
</dbReference>
<feature type="signal peptide" evidence="1">
    <location>
        <begin position="1"/>
        <end position="27"/>
    </location>
</feature>
<reference evidence="3 4" key="1">
    <citation type="submission" date="2020-12" db="EMBL/GenBank/DDBJ databases">
        <title>Identification and biosynthesis of polyene macrolides produced by Streptomyces alfalfae Men-myco-93-63.</title>
        <authorList>
            <person name="Liu D."/>
            <person name="Li Y."/>
            <person name="Liu L."/>
            <person name="Han X."/>
            <person name="Shen F."/>
        </authorList>
    </citation>
    <scope>NUCLEOTIDE SEQUENCE [LARGE SCALE GENOMIC DNA]</scope>
    <source>
        <strain evidence="3 4">Men-myco-93-63</strain>
    </source>
</reference>
<dbReference type="Pfam" id="PF13229">
    <property type="entry name" value="Beta_helix"/>
    <property type="match status" value="1"/>
</dbReference>
<dbReference type="Gene3D" id="2.160.20.10">
    <property type="entry name" value="Single-stranded right-handed beta-helix, Pectin lyase-like"/>
    <property type="match status" value="1"/>
</dbReference>
<evidence type="ECO:0000259" key="2">
    <source>
        <dbReference type="Pfam" id="PF13229"/>
    </source>
</evidence>
<keyword evidence="1" id="KW-0732">Signal</keyword>
<sequence>MKSHTSLAVTVACLATAGIGLSSPAGAQARPTPTQDITVYVDDAAAPKAATADSRAGQGSFQASTVAEAQRIAEASRARNVTIRLAPGVYPPIDWSYGGRGGRITVEGAGAASIRTSADGSAASGAADASAPAATVVRCSRAASEYGVRVRAGDANATVSGMTIEKCRHGGVYVKGASSVKVRGNVIRYIGSKHVSQGDPKKEGFGGVHLQGASRATISDNRFFYLENNGRSPAGMHGVYAANNADRTIVENNRFGYISGDPVRFRHGSDNARVTSNRFWRTGFAAIVSDWRFGGGSEKCGKGTVLKNNIAGNRTYTNKKYYPDASRNTVKATMRKWGKGDFEARNIGGCNPAPITFAGGNKWTGSRPW</sequence>
<evidence type="ECO:0000256" key="1">
    <source>
        <dbReference type="SAM" id="SignalP"/>
    </source>
</evidence>
<proteinExistence type="predicted"/>
<dbReference type="InterPro" id="IPR039448">
    <property type="entry name" value="Beta_helix"/>
</dbReference>
<accession>A0A7T4PN21</accession>
<gene>
    <name evidence="3" type="ORF">I8755_37040</name>
</gene>
<dbReference type="RefSeq" id="WP_198504775.1">
    <property type="nucleotide sequence ID" value="NZ_CP065959.1"/>
</dbReference>
<feature type="domain" description="Right handed beta helix" evidence="2">
    <location>
        <begin position="148"/>
        <end position="314"/>
    </location>
</feature>
<protein>
    <submittedName>
        <fullName evidence="3">Right-handed parallel beta-helix repeat-containing protein</fullName>
    </submittedName>
</protein>
<dbReference type="InterPro" id="IPR006626">
    <property type="entry name" value="PbH1"/>
</dbReference>
<dbReference type="EMBL" id="CP065959">
    <property type="protein sequence ID" value="QQC93307.1"/>
    <property type="molecule type" value="Genomic_DNA"/>
</dbReference>
<name>A0A7T4PN21_9ACTN</name>
<evidence type="ECO:0000313" key="4">
    <source>
        <dbReference type="Proteomes" id="UP000596130"/>
    </source>
</evidence>
<dbReference type="AlphaFoldDB" id="A0A7T4PN21"/>
<feature type="chain" id="PRO_5039453231" evidence="1">
    <location>
        <begin position="28"/>
        <end position="369"/>
    </location>
</feature>
<dbReference type="Proteomes" id="UP000596130">
    <property type="component" value="Chromosome"/>
</dbReference>
<dbReference type="SUPFAM" id="SSF51126">
    <property type="entry name" value="Pectin lyase-like"/>
    <property type="match status" value="1"/>
</dbReference>
<dbReference type="InterPro" id="IPR012334">
    <property type="entry name" value="Pectin_lyas_fold"/>
</dbReference>